<keyword evidence="2" id="KW-1185">Reference proteome</keyword>
<evidence type="ECO:0000313" key="2">
    <source>
        <dbReference type="Proteomes" id="UP000800092"/>
    </source>
</evidence>
<protein>
    <submittedName>
        <fullName evidence="1">Uncharacterized protein</fullName>
    </submittedName>
</protein>
<proteinExistence type="predicted"/>
<evidence type="ECO:0000313" key="1">
    <source>
        <dbReference type="EMBL" id="KAF2234476.1"/>
    </source>
</evidence>
<reference evidence="1" key="1">
    <citation type="journal article" date="2020" name="Stud. Mycol.">
        <title>101 Dothideomycetes genomes: a test case for predicting lifestyles and emergence of pathogens.</title>
        <authorList>
            <person name="Haridas S."/>
            <person name="Albert R."/>
            <person name="Binder M."/>
            <person name="Bloem J."/>
            <person name="Labutti K."/>
            <person name="Salamov A."/>
            <person name="Andreopoulos B."/>
            <person name="Baker S."/>
            <person name="Barry K."/>
            <person name="Bills G."/>
            <person name="Bluhm B."/>
            <person name="Cannon C."/>
            <person name="Castanera R."/>
            <person name="Culley D."/>
            <person name="Daum C."/>
            <person name="Ezra D."/>
            <person name="Gonzalez J."/>
            <person name="Henrissat B."/>
            <person name="Kuo A."/>
            <person name="Liang C."/>
            <person name="Lipzen A."/>
            <person name="Lutzoni F."/>
            <person name="Magnuson J."/>
            <person name="Mondo S."/>
            <person name="Nolan M."/>
            <person name="Ohm R."/>
            <person name="Pangilinan J."/>
            <person name="Park H.-J."/>
            <person name="Ramirez L."/>
            <person name="Alfaro M."/>
            <person name="Sun H."/>
            <person name="Tritt A."/>
            <person name="Yoshinaga Y."/>
            <person name="Zwiers L.-H."/>
            <person name="Turgeon B."/>
            <person name="Goodwin S."/>
            <person name="Spatafora J."/>
            <person name="Crous P."/>
            <person name="Grigoriev I."/>
        </authorList>
    </citation>
    <scope>NUCLEOTIDE SEQUENCE</scope>
    <source>
        <strain evidence="1">Tuck. ex Michener</strain>
    </source>
</reference>
<sequence length="110" mass="12297">MTSLTALVSTTAASEARYDLLIISDVIENALQIHSTPDSVVIASLCHAWQLGCQIPHRLPKASRVVCFLFVLDFLDSSLRRPAYCVRVLSMARHGYKICIPTRLQRHCDT</sequence>
<dbReference type="EMBL" id="ML991798">
    <property type="protein sequence ID" value="KAF2234476.1"/>
    <property type="molecule type" value="Genomic_DNA"/>
</dbReference>
<organism evidence="1 2">
    <name type="scientific">Viridothelium virens</name>
    <name type="common">Speckled blister lichen</name>
    <name type="synonym">Trypethelium virens</name>
    <dbReference type="NCBI Taxonomy" id="1048519"/>
    <lineage>
        <taxon>Eukaryota</taxon>
        <taxon>Fungi</taxon>
        <taxon>Dikarya</taxon>
        <taxon>Ascomycota</taxon>
        <taxon>Pezizomycotina</taxon>
        <taxon>Dothideomycetes</taxon>
        <taxon>Dothideomycetes incertae sedis</taxon>
        <taxon>Trypetheliales</taxon>
        <taxon>Trypetheliaceae</taxon>
        <taxon>Viridothelium</taxon>
    </lineage>
</organism>
<dbReference type="Proteomes" id="UP000800092">
    <property type="component" value="Unassembled WGS sequence"/>
</dbReference>
<dbReference type="AlphaFoldDB" id="A0A6A6H8Q9"/>
<gene>
    <name evidence="1" type="ORF">EV356DRAFT_501698</name>
</gene>
<name>A0A6A6H8Q9_VIRVR</name>
<accession>A0A6A6H8Q9</accession>